<accession>A0A849I101</accession>
<dbReference type="InterPro" id="IPR004574">
    <property type="entry name" value="Alkb"/>
</dbReference>
<feature type="binding site" evidence="5">
    <location>
        <position position="75"/>
    </location>
    <ligand>
        <name>substrate</name>
    </ligand>
</feature>
<dbReference type="Proteomes" id="UP000564885">
    <property type="component" value="Unassembled WGS sequence"/>
</dbReference>
<feature type="domain" description="Fe2OG dioxygenase" evidence="7">
    <location>
        <begin position="115"/>
        <end position="216"/>
    </location>
</feature>
<feature type="binding site" evidence="6">
    <location>
        <position position="189"/>
    </location>
    <ligand>
        <name>Fe cation</name>
        <dbReference type="ChEBI" id="CHEBI:24875"/>
        <note>catalytic</note>
    </ligand>
</feature>
<dbReference type="PANTHER" id="PTHR16557">
    <property type="entry name" value="ALKYLATED DNA REPAIR PROTEIN ALKB-RELATED"/>
    <property type="match status" value="1"/>
</dbReference>
<evidence type="ECO:0000256" key="5">
    <source>
        <dbReference type="PIRSR" id="PIRSR604574-1"/>
    </source>
</evidence>
<dbReference type="PANTHER" id="PTHR16557:SF2">
    <property type="entry name" value="NUCLEIC ACID DIOXYGENASE ALKBH1"/>
    <property type="match status" value="1"/>
</dbReference>
<dbReference type="GO" id="GO:0008198">
    <property type="term" value="F:ferrous iron binding"/>
    <property type="evidence" value="ECO:0007669"/>
    <property type="project" value="TreeGrafter"/>
</dbReference>
<dbReference type="PROSITE" id="PS51471">
    <property type="entry name" value="FE2OG_OXY"/>
    <property type="match status" value="1"/>
</dbReference>
<keyword evidence="4 6" id="KW-0408">Iron</keyword>
<keyword evidence="2 8" id="KW-0223">Dioxygenase</keyword>
<sequence length="221" mass="24032">MTGGPDLASARPAAQRLDLGPGLTFVPGYLDRLAQERLLAEIRDLARRAPLFTPRMPRTDQPFSVRMTNCGPLGWVSDVSGYRYQPTHPQTGEPWPAMPESLLDAWNELARFPHPPEACLINFYGPGARMGLHQDKDEGELAAPVVSLSLGATALFRIGGLSRRDRTRSIRLSSGDAFVFGGAARLVFHGIDRILPETSDLIPGSGRVNLTLRRVTPAPAA</sequence>
<keyword evidence="1 6" id="KW-0479">Metal-binding</keyword>
<evidence type="ECO:0000313" key="8">
    <source>
        <dbReference type="EMBL" id="NNM73446.1"/>
    </source>
</evidence>
<dbReference type="Pfam" id="PF13532">
    <property type="entry name" value="2OG-FeII_Oxy_2"/>
    <property type="match status" value="1"/>
</dbReference>
<feature type="binding site" evidence="6">
    <location>
        <position position="135"/>
    </location>
    <ligand>
        <name>Fe cation</name>
        <dbReference type="ChEBI" id="CHEBI:24875"/>
        <note>catalytic</note>
    </ligand>
</feature>
<dbReference type="GO" id="GO:0035515">
    <property type="term" value="F:oxidative RNA demethylase activity"/>
    <property type="evidence" value="ECO:0007669"/>
    <property type="project" value="TreeGrafter"/>
</dbReference>
<feature type="binding site" evidence="5">
    <location>
        <position position="163"/>
    </location>
    <ligand>
        <name>substrate</name>
    </ligand>
</feature>
<feature type="binding site" evidence="5">
    <location>
        <begin position="82"/>
        <end position="84"/>
    </location>
    <ligand>
        <name>substrate</name>
    </ligand>
</feature>
<dbReference type="GO" id="GO:0035516">
    <property type="term" value="F:broad specificity oxidative DNA demethylase activity"/>
    <property type="evidence" value="ECO:0007669"/>
    <property type="project" value="TreeGrafter"/>
</dbReference>
<dbReference type="InterPro" id="IPR027450">
    <property type="entry name" value="AlkB-like"/>
</dbReference>
<dbReference type="SUPFAM" id="SSF51197">
    <property type="entry name" value="Clavaminate synthase-like"/>
    <property type="match status" value="1"/>
</dbReference>
<organism evidence="8 9">
    <name type="scientific">Enterovirga aerilata</name>
    <dbReference type="NCBI Taxonomy" id="2730920"/>
    <lineage>
        <taxon>Bacteria</taxon>
        <taxon>Pseudomonadati</taxon>
        <taxon>Pseudomonadota</taxon>
        <taxon>Alphaproteobacteria</taxon>
        <taxon>Hyphomicrobiales</taxon>
        <taxon>Methylobacteriaceae</taxon>
        <taxon>Enterovirga</taxon>
    </lineage>
</organism>
<proteinExistence type="predicted"/>
<evidence type="ECO:0000256" key="3">
    <source>
        <dbReference type="ARBA" id="ARBA00023002"/>
    </source>
</evidence>
<evidence type="ECO:0000313" key="9">
    <source>
        <dbReference type="Proteomes" id="UP000564885"/>
    </source>
</evidence>
<dbReference type="GO" id="GO:0005737">
    <property type="term" value="C:cytoplasm"/>
    <property type="evidence" value="ECO:0007669"/>
    <property type="project" value="TreeGrafter"/>
</dbReference>
<dbReference type="GO" id="GO:0035513">
    <property type="term" value="P:oxidative RNA demethylation"/>
    <property type="evidence" value="ECO:0007669"/>
    <property type="project" value="TreeGrafter"/>
</dbReference>
<evidence type="ECO:0000259" key="7">
    <source>
        <dbReference type="PROSITE" id="PS51471"/>
    </source>
</evidence>
<evidence type="ECO:0000256" key="2">
    <source>
        <dbReference type="ARBA" id="ARBA00022964"/>
    </source>
</evidence>
<evidence type="ECO:0000256" key="1">
    <source>
        <dbReference type="ARBA" id="ARBA00022723"/>
    </source>
</evidence>
<reference evidence="8 9" key="1">
    <citation type="submission" date="2020-04" db="EMBL/GenBank/DDBJ databases">
        <title>Enterovirga sp. isolate from soil.</title>
        <authorList>
            <person name="Chea S."/>
            <person name="Kim D.-U."/>
        </authorList>
    </citation>
    <scope>NUCLEOTIDE SEQUENCE [LARGE SCALE GENOMIC DNA]</scope>
    <source>
        <strain evidence="8 9">DB1703</strain>
    </source>
</reference>
<gene>
    <name evidence="8" type="ORF">HJG44_13745</name>
</gene>
<evidence type="ECO:0000256" key="4">
    <source>
        <dbReference type="ARBA" id="ARBA00023004"/>
    </source>
</evidence>
<dbReference type="InterPro" id="IPR005123">
    <property type="entry name" value="Oxoglu/Fe-dep_dioxygenase_dom"/>
</dbReference>
<dbReference type="RefSeq" id="WP_171218895.1">
    <property type="nucleotide sequence ID" value="NZ_JABEPP010000003.1"/>
</dbReference>
<dbReference type="InterPro" id="IPR037151">
    <property type="entry name" value="AlkB-like_sf"/>
</dbReference>
<feature type="binding site" evidence="5">
    <location>
        <begin position="207"/>
        <end position="213"/>
    </location>
    <ligand>
        <name>2-oxoglutarate</name>
        <dbReference type="ChEBI" id="CHEBI:16810"/>
    </ligand>
</feature>
<dbReference type="Gene3D" id="2.60.120.590">
    <property type="entry name" value="Alpha-ketoglutarate-dependent dioxygenase AlkB-like"/>
    <property type="match status" value="1"/>
</dbReference>
<feature type="binding site" evidence="5">
    <location>
        <begin position="122"/>
        <end position="124"/>
    </location>
    <ligand>
        <name>2-oxoglutarate</name>
        <dbReference type="ChEBI" id="CHEBI:16810"/>
    </ligand>
</feature>
<feature type="binding site" evidence="5">
    <location>
        <position position="137"/>
    </location>
    <ligand>
        <name>substrate</name>
    </ligand>
</feature>
<comment type="caution">
    <text evidence="8">The sequence shown here is derived from an EMBL/GenBank/DDBJ whole genome shotgun (WGS) entry which is preliminary data.</text>
</comment>
<feature type="binding site" evidence="6">
    <location>
        <position position="133"/>
    </location>
    <ligand>
        <name>Fe cation</name>
        <dbReference type="ChEBI" id="CHEBI:24875"/>
        <note>catalytic</note>
    </ligand>
</feature>
<keyword evidence="9" id="KW-1185">Reference proteome</keyword>
<evidence type="ECO:0000256" key="6">
    <source>
        <dbReference type="PIRSR" id="PIRSR604574-2"/>
    </source>
</evidence>
<dbReference type="AlphaFoldDB" id="A0A849I101"/>
<dbReference type="EMBL" id="JABEPP010000003">
    <property type="protein sequence ID" value="NNM73446.1"/>
    <property type="molecule type" value="Genomic_DNA"/>
</dbReference>
<comment type="cofactor">
    <cofactor evidence="6">
        <name>Fe(2+)</name>
        <dbReference type="ChEBI" id="CHEBI:29033"/>
    </cofactor>
    <text evidence="6">Binds 1 Fe(2+) ion per subunit.</text>
</comment>
<protein>
    <submittedName>
        <fullName evidence="8">Alpha-ketoglutarate-dependent dioxygenase AlkB</fullName>
    </submittedName>
</protein>
<name>A0A849I101_9HYPH</name>
<keyword evidence="3" id="KW-0560">Oxidoreductase</keyword>